<comment type="caution">
    <text evidence="3">The sequence shown here is derived from an EMBL/GenBank/DDBJ whole genome shotgun (WGS) entry which is preliminary data.</text>
</comment>
<dbReference type="EMBL" id="LKTM01000179">
    <property type="protein sequence ID" value="KQH78652.1"/>
    <property type="molecule type" value="Genomic_DNA"/>
</dbReference>
<evidence type="ECO:0000256" key="1">
    <source>
        <dbReference type="SAM" id="MobiDB-lite"/>
    </source>
</evidence>
<feature type="transmembrane region" description="Helical" evidence="2">
    <location>
        <begin position="165"/>
        <end position="183"/>
    </location>
</feature>
<evidence type="ECO:0000313" key="3">
    <source>
        <dbReference type="EMBL" id="KQH78652.1"/>
    </source>
</evidence>
<evidence type="ECO:0000256" key="2">
    <source>
        <dbReference type="SAM" id="Phobius"/>
    </source>
</evidence>
<proteinExistence type="predicted"/>
<feature type="compositionally biased region" description="Basic and acidic residues" evidence="1">
    <location>
        <begin position="289"/>
        <end position="300"/>
    </location>
</feature>
<evidence type="ECO:0000313" key="4">
    <source>
        <dbReference type="Proteomes" id="UP000051677"/>
    </source>
</evidence>
<keyword evidence="2" id="KW-1133">Transmembrane helix</keyword>
<feature type="transmembrane region" description="Helical" evidence="2">
    <location>
        <begin position="262"/>
        <end position="279"/>
    </location>
</feature>
<dbReference type="PANTHER" id="PTHR40761">
    <property type="entry name" value="CONSERVED INTEGRAL MEMBRANE ALANINE VALINE AND LEUCINE RICH PROTEIN-RELATED"/>
    <property type="match status" value="1"/>
</dbReference>
<name>A0A0Q2XBM2_MYCGO</name>
<dbReference type="RefSeq" id="WP_055578400.1">
    <property type="nucleotide sequence ID" value="NZ_LKTM01000179.1"/>
</dbReference>
<feature type="transmembrane region" description="Helical" evidence="2">
    <location>
        <begin position="229"/>
        <end position="250"/>
    </location>
</feature>
<protein>
    <recommendedName>
        <fullName evidence="5">DMT family transporter</fullName>
    </recommendedName>
</protein>
<reference evidence="3 4" key="1">
    <citation type="submission" date="2015-10" db="EMBL/GenBank/DDBJ databases">
        <title>Mycobacterium gordonae draft genome assembly.</title>
        <authorList>
            <person name="Ustinova V."/>
            <person name="Smirnova T."/>
            <person name="Blagodatskikh K."/>
            <person name="Varlamov D."/>
            <person name="Larionova E."/>
            <person name="Chernousova L."/>
        </authorList>
    </citation>
    <scope>NUCLEOTIDE SEQUENCE [LARGE SCALE GENOMIC DNA]</scope>
    <source>
        <strain evidence="3 4">CTRI 14-8773</strain>
    </source>
</reference>
<dbReference type="OrthoDB" id="4761185at2"/>
<keyword evidence="2" id="KW-0812">Transmembrane</keyword>
<organism evidence="3 4">
    <name type="scientific">Mycobacterium gordonae</name>
    <dbReference type="NCBI Taxonomy" id="1778"/>
    <lineage>
        <taxon>Bacteria</taxon>
        <taxon>Bacillati</taxon>
        <taxon>Actinomycetota</taxon>
        <taxon>Actinomycetes</taxon>
        <taxon>Mycobacteriales</taxon>
        <taxon>Mycobacteriaceae</taxon>
        <taxon>Mycobacterium</taxon>
    </lineage>
</organism>
<accession>A0A0Q2XBM2</accession>
<dbReference type="STRING" id="1778.A9W97_03010"/>
<feature type="transmembrane region" description="Helical" evidence="2">
    <location>
        <begin position="69"/>
        <end position="94"/>
    </location>
</feature>
<evidence type="ECO:0008006" key="5">
    <source>
        <dbReference type="Google" id="ProtNLM"/>
    </source>
</evidence>
<feature type="transmembrane region" description="Helical" evidence="2">
    <location>
        <begin position="195"/>
        <end position="217"/>
    </location>
</feature>
<feature type="transmembrane region" description="Helical" evidence="2">
    <location>
        <begin position="135"/>
        <end position="158"/>
    </location>
</feature>
<feature type="region of interest" description="Disordered" evidence="1">
    <location>
        <begin position="288"/>
        <end position="311"/>
    </location>
</feature>
<feature type="transmembrane region" description="Helical" evidence="2">
    <location>
        <begin position="106"/>
        <end position="123"/>
    </location>
</feature>
<dbReference type="AlphaFoldDB" id="A0A0Q2XBM2"/>
<gene>
    <name evidence="3" type="ORF">AO501_32260</name>
</gene>
<sequence length="311" mass="32117">MSMVGIAAIIAIFAALASATGDVIRQRSAHEITDEEVGHLKLFGMSLRDAKWWTGGGCAVLNYSLQAMALVWASVMLVTALQVTALLFALPIYARLAHHRITRSQWLWATVLAASLAVVIIVGDPTAGHDRAPLSTWIIVAAVMGPLLVSCVVAAKVWSGRPQAAALLALVAGSSLALFAVLTKGVVDVLHHQGLWAAVSCPEFFPWLVVMLCGMIFQQSAFRAGSLTASLPTMTVAKPVVATTLGVLVLGETLDADGPEGVVLAIAAAAVIAATVALARGEAAEMEADAEKAHQADGPEKGAAVSTAADG</sequence>
<dbReference type="NCBIfam" id="NF038012">
    <property type="entry name" value="DMT_1"/>
    <property type="match status" value="1"/>
</dbReference>
<dbReference type="PANTHER" id="PTHR40761:SF1">
    <property type="entry name" value="CONSERVED INTEGRAL MEMBRANE ALANINE VALINE AND LEUCINE RICH PROTEIN-RELATED"/>
    <property type="match status" value="1"/>
</dbReference>
<keyword evidence="2" id="KW-0472">Membrane</keyword>
<dbReference type="Proteomes" id="UP000051677">
    <property type="component" value="Unassembled WGS sequence"/>
</dbReference>